<comment type="similarity">
    <text evidence="1 5">Belongs to the transferase hexapeptide repeat family.</text>
</comment>
<evidence type="ECO:0000256" key="4">
    <source>
        <dbReference type="ARBA" id="ARBA00023315"/>
    </source>
</evidence>
<dbReference type="PANTHER" id="PTHR43017">
    <property type="entry name" value="GALACTOSIDE O-ACETYLTRANSFERASE"/>
    <property type="match status" value="1"/>
</dbReference>
<keyword evidence="2 5" id="KW-0808">Transferase</keyword>
<keyword evidence="4 5" id="KW-0012">Acyltransferase</keyword>
<dbReference type="Pfam" id="PF14602">
    <property type="entry name" value="Hexapep_2"/>
    <property type="match status" value="1"/>
</dbReference>
<name>A0A7W8CVU0_9FIRM</name>
<keyword evidence="3" id="KW-0677">Repeat</keyword>
<feature type="domain" description="Maltose/galactoside acetyltransferase" evidence="6">
    <location>
        <begin position="4"/>
        <end position="58"/>
    </location>
</feature>
<evidence type="ECO:0000259" key="6">
    <source>
        <dbReference type="SMART" id="SM01266"/>
    </source>
</evidence>
<evidence type="ECO:0000256" key="3">
    <source>
        <dbReference type="ARBA" id="ARBA00022737"/>
    </source>
</evidence>
<comment type="caution">
    <text evidence="7">The sequence shown here is derived from an EMBL/GenBank/DDBJ whole genome shotgun (WGS) entry which is preliminary data.</text>
</comment>
<dbReference type="Gene3D" id="2.160.10.10">
    <property type="entry name" value="Hexapeptide repeat proteins"/>
    <property type="match status" value="1"/>
</dbReference>
<reference evidence="7 8" key="1">
    <citation type="submission" date="2020-08" db="EMBL/GenBank/DDBJ databases">
        <title>Genomic Encyclopedia of Type Strains, Phase IV (KMG-IV): sequencing the most valuable type-strain genomes for metagenomic binning, comparative biology and taxonomic classification.</title>
        <authorList>
            <person name="Goeker M."/>
        </authorList>
    </citation>
    <scope>NUCLEOTIDE SEQUENCE [LARGE SCALE GENOMIC DNA]</scope>
    <source>
        <strain evidence="7 8">DSM 25799</strain>
    </source>
</reference>
<sequence>MTEMEKLQAGLLYSFDDPEVEARKQNAVKMCEKLEQVPSWDGERRAEATRKLFGSCAGSVAVQKGFVCDCGKNIHVGDNFTANYRVTILDIAPVIIGDNVMIGPGCVLSTVGHPTDPKGRRQHLSFAKPIHIGNDVWFGANVCVMPGVTIGNNVIVAAGAVVTKDLPDNGVYGGVPAKLIHEIENNVE</sequence>
<protein>
    <recommendedName>
        <fullName evidence="5">Acetyltransferase</fullName>
        <ecNumber evidence="5">2.3.1.-</ecNumber>
    </recommendedName>
</protein>
<dbReference type="SMART" id="SM01266">
    <property type="entry name" value="Mac"/>
    <property type="match status" value="1"/>
</dbReference>
<dbReference type="AlphaFoldDB" id="A0A7W8CVU0"/>
<dbReference type="InterPro" id="IPR024688">
    <property type="entry name" value="Mac_dom"/>
</dbReference>
<dbReference type="InterPro" id="IPR039369">
    <property type="entry name" value="LacA-like"/>
</dbReference>
<gene>
    <name evidence="7" type="ORF">HNQ47_000560</name>
</gene>
<dbReference type="Pfam" id="PF00132">
    <property type="entry name" value="Hexapep"/>
    <property type="match status" value="1"/>
</dbReference>
<evidence type="ECO:0000313" key="7">
    <source>
        <dbReference type="EMBL" id="MBB5182541.1"/>
    </source>
</evidence>
<evidence type="ECO:0000256" key="1">
    <source>
        <dbReference type="ARBA" id="ARBA00007274"/>
    </source>
</evidence>
<proteinExistence type="inferred from homology"/>
<dbReference type="GO" id="GO:0008870">
    <property type="term" value="F:galactoside O-acetyltransferase activity"/>
    <property type="evidence" value="ECO:0007669"/>
    <property type="project" value="TreeGrafter"/>
</dbReference>
<dbReference type="FunFam" id="2.160.10.10:FF:000025">
    <property type="entry name" value="Hexapeptide-repeat containing-acetyltransferase"/>
    <property type="match status" value="1"/>
</dbReference>
<keyword evidence="8" id="KW-1185">Reference proteome</keyword>
<accession>A0A7W8CVU0</accession>
<dbReference type="InterPro" id="IPR001451">
    <property type="entry name" value="Hexapep"/>
</dbReference>
<dbReference type="EMBL" id="JACHHK010000002">
    <property type="protein sequence ID" value="MBB5182541.1"/>
    <property type="molecule type" value="Genomic_DNA"/>
</dbReference>
<dbReference type="RefSeq" id="WP_221247949.1">
    <property type="nucleotide sequence ID" value="NZ_JACHHK010000002.1"/>
</dbReference>
<dbReference type="SUPFAM" id="SSF51161">
    <property type="entry name" value="Trimeric LpxA-like enzymes"/>
    <property type="match status" value="1"/>
</dbReference>
<dbReference type="Proteomes" id="UP000539953">
    <property type="component" value="Unassembled WGS sequence"/>
</dbReference>
<dbReference type="PANTHER" id="PTHR43017:SF1">
    <property type="entry name" value="ACETYLTRANSFERASE YJL218W-RELATED"/>
    <property type="match status" value="1"/>
</dbReference>
<dbReference type="CDD" id="cd03357">
    <property type="entry name" value="LbH_MAT_GAT"/>
    <property type="match status" value="1"/>
</dbReference>
<dbReference type="InterPro" id="IPR011004">
    <property type="entry name" value="Trimer_LpxA-like_sf"/>
</dbReference>
<evidence type="ECO:0000256" key="5">
    <source>
        <dbReference type="RuleBase" id="RU367021"/>
    </source>
</evidence>
<organism evidence="7 8">
    <name type="scientific">Catenisphaera adipataccumulans</name>
    <dbReference type="NCBI Taxonomy" id="700500"/>
    <lineage>
        <taxon>Bacteria</taxon>
        <taxon>Bacillati</taxon>
        <taxon>Bacillota</taxon>
        <taxon>Erysipelotrichia</taxon>
        <taxon>Erysipelotrichales</taxon>
        <taxon>Erysipelotrichaceae</taxon>
        <taxon>Catenisphaera</taxon>
    </lineage>
</organism>
<evidence type="ECO:0000256" key="2">
    <source>
        <dbReference type="ARBA" id="ARBA00022679"/>
    </source>
</evidence>
<evidence type="ECO:0000313" key="8">
    <source>
        <dbReference type="Proteomes" id="UP000539953"/>
    </source>
</evidence>
<dbReference type="EC" id="2.3.1.-" evidence="5"/>
<dbReference type="Pfam" id="PF12464">
    <property type="entry name" value="Mac"/>
    <property type="match status" value="1"/>
</dbReference>